<protein>
    <submittedName>
        <fullName evidence="7">LacI family DNA-binding transcriptional regulator</fullName>
    </submittedName>
</protein>
<name>A0A7K3TIR0_9BIFI</name>
<keyword evidence="3" id="KW-0804">Transcription</keyword>
<dbReference type="Proteomes" id="UP000469763">
    <property type="component" value="Unassembled WGS sequence"/>
</dbReference>
<keyword evidence="8" id="KW-1185">Reference proteome</keyword>
<dbReference type="PANTHER" id="PTHR30146:SF153">
    <property type="entry name" value="LACTOSE OPERON REPRESSOR"/>
    <property type="match status" value="1"/>
</dbReference>
<proteinExistence type="predicted"/>
<dbReference type="PROSITE" id="PS50932">
    <property type="entry name" value="HTH_LACI_2"/>
    <property type="match status" value="1"/>
</dbReference>
<reference evidence="7 8" key="1">
    <citation type="submission" date="2019-10" db="EMBL/GenBank/DDBJ databases">
        <title>Bifidobacterium from non-human primates.</title>
        <authorList>
            <person name="Modesto M."/>
        </authorList>
    </citation>
    <scope>NUCLEOTIDE SEQUENCE [LARGE SCALE GENOMIC DNA]</scope>
    <source>
        <strain evidence="7 8">TREC</strain>
    </source>
</reference>
<sequence>MKADAGSRAGRSGRGTGRVTLREVAARAGVSIGTVSNYLSGRARLSGETAARVKAAVDELGYVANAAARTLKTGRTMTLTLAVVSLNQPYFAELAEQVIAAADERGYGVIVQSLGASRARVEKCVDAARRGVTDGLIVSPTLMGERDARLFEGTYPLVVLGTQPFEAPAPNITVDNVKAAYDATAHLIRAGRTRIALVGGEFGPLRNSRSCRAEGYRAALNDAGLPFDPRLVHGIYDWNSMEGARAVDVLMEYAPNFDAVLACDDLLALGVMRRLMDRGLRIPDDVRVVGMDDIGQSRYSVPTLTSVDLGRQNVAVEAVDSLIAQAAAGRRAAPELRYVAHRLICRDSSPAALGVPGALGSPAAPGEDAGEDTAGRDFKA</sequence>
<dbReference type="Gene3D" id="3.40.50.2300">
    <property type="match status" value="2"/>
</dbReference>
<gene>
    <name evidence="7" type="ORF">GFD22_08470</name>
</gene>
<evidence type="ECO:0000256" key="4">
    <source>
        <dbReference type="SAM" id="MobiDB-lite"/>
    </source>
</evidence>
<dbReference type="InterPro" id="IPR028082">
    <property type="entry name" value="Peripla_BP_I"/>
</dbReference>
<dbReference type="GO" id="GO:0003700">
    <property type="term" value="F:DNA-binding transcription factor activity"/>
    <property type="evidence" value="ECO:0007669"/>
    <property type="project" value="TreeGrafter"/>
</dbReference>
<dbReference type="Pfam" id="PF13377">
    <property type="entry name" value="Peripla_BP_3"/>
    <property type="match status" value="1"/>
</dbReference>
<dbReference type="CDD" id="cd01392">
    <property type="entry name" value="HTH_LacI"/>
    <property type="match status" value="1"/>
</dbReference>
<dbReference type="SUPFAM" id="SSF47413">
    <property type="entry name" value="lambda repressor-like DNA-binding domains"/>
    <property type="match status" value="1"/>
</dbReference>
<accession>A0A7K3TIR0</accession>
<dbReference type="PANTHER" id="PTHR30146">
    <property type="entry name" value="LACI-RELATED TRANSCRIPTIONAL REPRESSOR"/>
    <property type="match status" value="1"/>
</dbReference>
<dbReference type="PROSITE" id="PS50943">
    <property type="entry name" value="HTH_CROC1"/>
    <property type="match status" value="1"/>
</dbReference>
<evidence type="ECO:0000259" key="5">
    <source>
        <dbReference type="PROSITE" id="PS50932"/>
    </source>
</evidence>
<evidence type="ECO:0000256" key="2">
    <source>
        <dbReference type="ARBA" id="ARBA00023125"/>
    </source>
</evidence>
<feature type="domain" description="HTH cro/C1-type" evidence="6">
    <location>
        <begin position="20"/>
        <end position="63"/>
    </location>
</feature>
<dbReference type="GO" id="GO:0000976">
    <property type="term" value="F:transcription cis-regulatory region binding"/>
    <property type="evidence" value="ECO:0007669"/>
    <property type="project" value="TreeGrafter"/>
</dbReference>
<dbReference type="SUPFAM" id="SSF53822">
    <property type="entry name" value="Periplasmic binding protein-like I"/>
    <property type="match status" value="1"/>
</dbReference>
<evidence type="ECO:0000256" key="3">
    <source>
        <dbReference type="ARBA" id="ARBA00023163"/>
    </source>
</evidence>
<dbReference type="SMART" id="SM00354">
    <property type="entry name" value="HTH_LACI"/>
    <property type="match status" value="1"/>
</dbReference>
<comment type="caution">
    <text evidence="7">The sequence shown here is derived from an EMBL/GenBank/DDBJ whole genome shotgun (WGS) entry which is preliminary data.</text>
</comment>
<evidence type="ECO:0000313" key="8">
    <source>
        <dbReference type="Proteomes" id="UP000469763"/>
    </source>
</evidence>
<evidence type="ECO:0000313" key="7">
    <source>
        <dbReference type="EMBL" id="NEG78998.1"/>
    </source>
</evidence>
<dbReference type="PROSITE" id="PS00356">
    <property type="entry name" value="HTH_LACI_1"/>
    <property type="match status" value="1"/>
</dbReference>
<dbReference type="Gene3D" id="1.10.260.40">
    <property type="entry name" value="lambda repressor-like DNA-binding domains"/>
    <property type="match status" value="1"/>
</dbReference>
<dbReference type="InterPro" id="IPR001387">
    <property type="entry name" value="Cro/C1-type_HTH"/>
</dbReference>
<evidence type="ECO:0000256" key="1">
    <source>
        <dbReference type="ARBA" id="ARBA00023015"/>
    </source>
</evidence>
<dbReference type="InterPro" id="IPR000843">
    <property type="entry name" value="HTH_LacI"/>
</dbReference>
<dbReference type="RefSeq" id="WP_152350732.1">
    <property type="nucleotide sequence ID" value="NZ_WBSN01000013.1"/>
</dbReference>
<dbReference type="AlphaFoldDB" id="A0A7K3TIR0"/>
<dbReference type="EMBL" id="WHZY01000014">
    <property type="protein sequence ID" value="NEG78998.1"/>
    <property type="molecule type" value="Genomic_DNA"/>
</dbReference>
<dbReference type="Pfam" id="PF00356">
    <property type="entry name" value="LacI"/>
    <property type="match status" value="1"/>
</dbReference>
<evidence type="ECO:0000259" key="6">
    <source>
        <dbReference type="PROSITE" id="PS50943"/>
    </source>
</evidence>
<keyword evidence="2 7" id="KW-0238">DNA-binding</keyword>
<organism evidence="7 8">
    <name type="scientific">Bifidobacterium avesanii</name>
    <dbReference type="NCBI Taxonomy" id="1798157"/>
    <lineage>
        <taxon>Bacteria</taxon>
        <taxon>Bacillati</taxon>
        <taxon>Actinomycetota</taxon>
        <taxon>Actinomycetes</taxon>
        <taxon>Bifidobacteriales</taxon>
        <taxon>Bifidobacteriaceae</taxon>
        <taxon>Bifidobacterium</taxon>
    </lineage>
</organism>
<dbReference type="OrthoDB" id="2854648at2"/>
<dbReference type="CDD" id="cd06267">
    <property type="entry name" value="PBP1_LacI_sugar_binding-like"/>
    <property type="match status" value="1"/>
</dbReference>
<dbReference type="InterPro" id="IPR046335">
    <property type="entry name" value="LacI/GalR-like_sensor"/>
</dbReference>
<feature type="domain" description="HTH lacI-type" evidence="5">
    <location>
        <begin position="19"/>
        <end position="73"/>
    </location>
</feature>
<keyword evidence="1" id="KW-0805">Transcription regulation</keyword>
<dbReference type="InterPro" id="IPR010982">
    <property type="entry name" value="Lambda_DNA-bd_dom_sf"/>
</dbReference>
<feature type="region of interest" description="Disordered" evidence="4">
    <location>
        <begin position="353"/>
        <end position="380"/>
    </location>
</feature>